<accession>A0AAE4UWF8</accession>
<keyword evidence="3" id="KW-0274">FAD</keyword>
<reference evidence="6" key="1">
    <citation type="submission" date="2023-10" db="EMBL/GenBank/DDBJ databases">
        <title>Development of a sustainable strategy for remediation of hydrocarbon-contaminated territories based on the waste exchange concept.</title>
        <authorList>
            <person name="Krivoruchko A."/>
        </authorList>
    </citation>
    <scope>NUCLEOTIDE SEQUENCE</scope>
    <source>
        <strain evidence="6">IEGM 68</strain>
    </source>
</reference>
<dbReference type="SUPFAM" id="SSF56645">
    <property type="entry name" value="Acyl-CoA dehydrogenase NM domain-like"/>
    <property type="match status" value="1"/>
</dbReference>
<dbReference type="PANTHER" id="PTHR43884">
    <property type="entry name" value="ACYL-COA DEHYDROGENASE"/>
    <property type="match status" value="1"/>
</dbReference>
<dbReference type="EMBL" id="JAWLUP010000008">
    <property type="protein sequence ID" value="MDV7264225.1"/>
    <property type="molecule type" value="Genomic_DNA"/>
</dbReference>
<evidence type="ECO:0000256" key="2">
    <source>
        <dbReference type="ARBA" id="ARBA00022630"/>
    </source>
</evidence>
<evidence type="ECO:0000313" key="6">
    <source>
        <dbReference type="EMBL" id="MDV7264225.1"/>
    </source>
</evidence>
<evidence type="ECO:0000259" key="5">
    <source>
        <dbReference type="Pfam" id="PF00441"/>
    </source>
</evidence>
<dbReference type="InterPro" id="IPR009075">
    <property type="entry name" value="AcylCo_DH/oxidase_C"/>
</dbReference>
<name>A0AAE4UWF8_9NOCA</name>
<evidence type="ECO:0000313" key="7">
    <source>
        <dbReference type="Proteomes" id="UP001185863"/>
    </source>
</evidence>
<sequence length="344" mass="37114">MTIETAALLRSMSDEVYASLRPQLDADPTGLDIPWDTVRGLEWPLVGIDEQSGGAGGEFDDVLALAEGLGRNAAALPLLEAHVAAVTAAAGSRTDILTRRLVVEAAAPGATLEVAERDGHFVVSGSIPRVPWARHADAFLLRLPDRRPRWVECAADAPGIRIRRGENFAGEPRDEVHLDAVTVDADRSWYGDDPVLPSLAMLLRSAATIGAMEATVSLTAKYVAEREQFGRPLQAQQSVAQEVALMRCQLSAARFALDAARQTPTTAATVATHVDVAALATVLARTAHDLHGAMGVAHEYDLHRYTRRLWAWAEEGMRQDTARTAVGLRTVTRGIDHLWSDLTA</sequence>
<keyword evidence="4 6" id="KW-0560">Oxidoreductase</keyword>
<dbReference type="InterPro" id="IPR036250">
    <property type="entry name" value="AcylCo_DH-like_C"/>
</dbReference>
<dbReference type="EC" id="1.-.-.-" evidence="6"/>
<dbReference type="Pfam" id="PF00441">
    <property type="entry name" value="Acyl-CoA_dh_1"/>
    <property type="match status" value="1"/>
</dbReference>
<dbReference type="Gene3D" id="1.20.140.10">
    <property type="entry name" value="Butyryl-CoA Dehydrogenase, subunit A, domain 3"/>
    <property type="match status" value="1"/>
</dbReference>
<dbReference type="PANTHER" id="PTHR43884:SF20">
    <property type="entry name" value="ACYL-COA DEHYDROGENASE FADE28"/>
    <property type="match status" value="1"/>
</dbReference>
<proteinExistence type="inferred from homology"/>
<dbReference type="GO" id="GO:0003995">
    <property type="term" value="F:acyl-CoA dehydrogenase activity"/>
    <property type="evidence" value="ECO:0007669"/>
    <property type="project" value="TreeGrafter"/>
</dbReference>
<organism evidence="6 7">
    <name type="scientific">Rhodococcus oxybenzonivorans</name>
    <dbReference type="NCBI Taxonomy" id="1990687"/>
    <lineage>
        <taxon>Bacteria</taxon>
        <taxon>Bacillati</taxon>
        <taxon>Actinomycetota</taxon>
        <taxon>Actinomycetes</taxon>
        <taxon>Mycobacteriales</taxon>
        <taxon>Nocardiaceae</taxon>
        <taxon>Rhodococcus</taxon>
    </lineage>
</organism>
<protein>
    <submittedName>
        <fullName evidence="6">Acyl-CoA dehydrogenase family protein</fullName>
        <ecNumber evidence="6">1.-.-.-</ecNumber>
    </submittedName>
</protein>
<comment type="similarity">
    <text evidence="1">Belongs to the acyl-CoA dehydrogenase family.</text>
</comment>
<dbReference type="RefSeq" id="WP_213575901.1">
    <property type="nucleotide sequence ID" value="NZ_JAWLUP010000008.1"/>
</dbReference>
<evidence type="ECO:0000256" key="3">
    <source>
        <dbReference type="ARBA" id="ARBA00022827"/>
    </source>
</evidence>
<evidence type="ECO:0000256" key="4">
    <source>
        <dbReference type="ARBA" id="ARBA00023002"/>
    </source>
</evidence>
<dbReference type="InterPro" id="IPR009100">
    <property type="entry name" value="AcylCoA_DH/oxidase_NM_dom_sf"/>
</dbReference>
<keyword evidence="2" id="KW-0285">Flavoprotein</keyword>
<feature type="domain" description="Acyl-CoA dehydrogenase/oxidase C-terminal" evidence="5">
    <location>
        <begin position="205"/>
        <end position="308"/>
    </location>
</feature>
<dbReference type="Proteomes" id="UP001185863">
    <property type="component" value="Unassembled WGS sequence"/>
</dbReference>
<evidence type="ECO:0000256" key="1">
    <source>
        <dbReference type="ARBA" id="ARBA00009347"/>
    </source>
</evidence>
<gene>
    <name evidence="6" type="ORF">R4315_06645</name>
</gene>
<dbReference type="SUPFAM" id="SSF47203">
    <property type="entry name" value="Acyl-CoA dehydrogenase C-terminal domain-like"/>
    <property type="match status" value="1"/>
</dbReference>
<dbReference type="AlphaFoldDB" id="A0AAE4UWF8"/>
<comment type="caution">
    <text evidence="6">The sequence shown here is derived from an EMBL/GenBank/DDBJ whole genome shotgun (WGS) entry which is preliminary data.</text>
</comment>